<keyword evidence="3 5" id="KW-0238">DNA-binding</keyword>
<dbReference type="InterPro" id="IPR011006">
    <property type="entry name" value="CheY-like_superfamily"/>
</dbReference>
<accession>A0A239H4P2</accession>
<dbReference type="Gene3D" id="1.10.10.10">
    <property type="entry name" value="Winged helix-like DNA-binding domain superfamily/Winged helix DNA-binding domain"/>
    <property type="match status" value="1"/>
</dbReference>
<dbReference type="InterPro" id="IPR001867">
    <property type="entry name" value="OmpR/PhoB-type_DNA-bd"/>
</dbReference>
<dbReference type="GO" id="GO:0005829">
    <property type="term" value="C:cytosol"/>
    <property type="evidence" value="ECO:0007669"/>
    <property type="project" value="TreeGrafter"/>
</dbReference>
<dbReference type="PANTHER" id="PTHR48111">
    <property type="entry name" value="REGULATOR OF RPOS"/>
    <property type="match status" value="1"/>
</dbReference>
<organism evidence="8 9">
    <name type="scientific">Pseudomonas segetis</name>
    <dbReference type="NCBI Taxonomy" id="298908"/>
    <lineage>
        <taxon>Bacteria</taxon>
        <taxon>Pseudomonadati</taxon>
        <taxon>Pseudomonadota</taxon>
        <taxon>Gammaproteobacteria</taxon>
        <taxon>Pseudomonadales</taxon>
        <taxon>Pseudomonadaceae</taxon>
        <taxon>Pseudomonas</taxon>
    </lineage>
</organism>
<dbReference type="AlphaFoldDB" id="A0A239H4P2"/>
<dbReference type="Proteomes" id="UP000242915">
    <property type="component" value="Unassembled WGS sequence"/>
</dbReference>
<dbReference type="InterPro" id="IPR016032">
    <property type="entry name" value="Sig_transdc_resp-reg_C-effctor"/>
</dbReference>
<dbReference type="RefSeq" id="WP_010487188.1">
    <property type="nucleotide sequence ID" value="NZ_FZOG01000004.1"/>
</dbReference>
<dbReference type="SMART" id="SM00448">
    <property type="entry name" value="REC"/>
    <property type="match status" value="1"/>
</dbReference>
<dbReference type="EMBL" id="FZOG01000004">
    <property type="protein sequence ID" value="SNS76389.1"/>
    <property type="molecule type" value="Genomic_DNA"/>
</dbReference>
<evidence type="ECO:0000259" key="6">
    <source>
        <dbReference type="PROSITE" id="PS50110"/>
    </source>
</evidence>
<dbReference type="PROSITE" id="PS51755">
    <property type="entry name" value="OMPR_PHOB"/>
    <property type="match status" value="1"/>
</dbReference>
<keyword evidence="1 4" id="KW-0597">Phosphoprotein</keyword>
<evidence type="ECO:0000256" key="1">
    <source>
        <dbReference type="ARBA" id="ARBA00022553"/>
    </source>
</evidence>
<dbReference type="GO" id="GO:0000976">
    <property type="term" value="F:transcription cis-regulatory region binding"/>
    <property type="evidence" value="ECO:0007669"/>
    <property type="project" value="TreeGrafter"/>
</dbReference>
<feature type="domain" description="Response regulatory" evidence="6">
    <location>
        <begin position="2"/>
        <end position="123"/>
    </location>
</feature>
<evidence type="ECO:0000256" key="3">
    <source>
        <dbReference type="ARBA" id="ARBA00023125"/>
    </source>
</evidence>
<evidence type="ECO:0000256" key="2">
    <source>
        <dbReference type="ARBA" id="ARBA00023012"/>
    </source>
</evidence>
<dbReference type="InterPro" id="IPR036388">
    <property type="entry name" value="WH-like_DNA-bd_sf"/>
</dbReference>
<dbReference type="GO" id="GO:0006355">
    <property type="term" value="P:regulation of DNA-templated transcription"/>
    <property type="evidence" value="ECO:0007669"/>
    <property type="project" value="InterPro"/>
</dbReference>
<dbReference type="SUPFAM" id="SSF52172">
    <property type="entry name" value="CheY-like"/>
    <property type="match status" value="1"/>
</dbReference>
<keyword evidence="9" id="KW-1185">Reference proteome</keyword>
<dbReference type="InterPro" id="IPR039420">
    <property type="entry name" value="WalR-like"/>
</dbReference>
<feature type="domain" description="OmpR/PhoB-type" evidence="7">
    <location>
        <begin position="134"/>
        <end position="233"/>
    </location>
</feature>
<dbReference type="CDD" id="cd17574">
    <property type="entry name" value="REC_OmpR"/>
    <property type="match status" value="1"/>
</dbReference>
<evidence type="ECO:0000256" key="4">
    <source>
        <dbReference type="PROSITE-ProRule" id="PRU00169"/>
    </source>
</evidence>
<dbReference type="Gene3D" id="3.40.50.2300">
    <property type="match status" value="1"/>
</dbReference>
<keyword evidence="2" id="KW-0902">Two-component regulatory system</keyword>
<dbReference type="CDD" id="cd00383">
    <property type="entry name" value="trans_reg_C"/>
    <property type="match status" value="1"/>
</dbReference>
<dbReference type="Pfam" id="PF00072">
    <property type="entry name" value="Response_reg"/>
    <property type="match status" value="1"/>
</dbReference>
<evidence type="ECO:0000313" key="9">
    <source>
        <dbReference type="Proteomes" id="UP000242915"/>
    </source>
</evidence>
<proteinExistence type="predicted"/>
<dbReference type="InterPro" id="IPR001789">
    <property type="entry name" value="Sig_transdc_resp-reg_receiver"/>
</dbReference>
<reference evidence="9" key="1">
    <citation type="submission" date="2017-06" db="EMBL/GenBank/DDBJ databases">
        <authorList>
            <person name="Varghese N."/>
            <person name="Submissions S."/>
        </authorList>
    </citation>
    <scope>NUCLEOTIDE SEQUENCE [LARGE SCALE GENOMIC DNA]</scope>
    <source>
        <strain evidence="9">CIP 108523</strain>
    </source>
</reference>
<dbReference type="Pfam" id="PF00486">
    <property type="entry name" value="Trans_reg_C"/>
    <property type="match status" value="1"/>
</dbReference>
<evidence type="ECO:0000313" key="8">
    <source>
        <dbReference type="EMBL" id="SNS76389.1"/>
    </source>
</evidence>
<dbReference type="PROSITE" id="PS50110">
    <property type="entry name" value="RESPONSE_REGULATORY"/>
    <property type="match status" value="1"/>
</dbReference>
<dbReference type="PANTHER" id="PTHR48111:SF40">
    <property type="entry name" value="PHOSPHATE REGULON TRANSCRIPTIONAL REGULATORY PROTEIN PHOB"/>
    <property type="match status" value="1"/>
</dbReference>
<dbReference type="GO" id="GO:0032993">
    <property type="term" value="C:protein-DNA complex"/>
    <property type="evidence" value="ECO:0007669"/>
    <property type="project" value="TreeGrafter"/>
</dbReference>
<evidence type="ECO:0000259" key="7">
    <source>
        <dbReference type="PROSITE" id="PS51755"/>
    </source>
</evidence>
<feature type="modified residue" description="4-aspartylphosphate" evidence="4">
    <location>
        <position position="57"/>
    </location>
</feature>
<feature type="DNA-binding region" description="OmpR/PhoB-type" evidence="5">
    <location>
        <begin position="134"/>
        <end position="233"/>
    </location>
</feature>
<protein>
    <submittedName>
        <fullName evidence="8">DNA-binding response regulator, OmpR family, contains REC and winged-helix (WHTH) domain</fullName>
    </submittedName>
</protein>
<name>A0A239H4P2_9PSED</name>
<gene>
    <name evidence="8" type="ORF">SAMN05216255_3295</name>
</gene>
<sequence>MRVAILDDEQTEVDRITQTLQNIAKRSEVPWSLHGFSRGEELLRQLKRETFDLLILDWQLPDVSGLTVLRWSRKHLEKQPPVIMLTSRNGEQDVVLALNEGADDYINKPFRSQELQARVLAVLRRQGNVVQNKSPSLKVYDLLFDDTEQQVKRNDMPVNLTEREYSLAKCLISNIDRPLSREYLYERFWPREEVHSSRPLDTHIYRLRSKLGLTPENGWKLATIYGYGYRLERIASD</sequence>
<dbReference type="SMART" id="SM00862">
    <property type="entry name" value="Trans_reg_C"/>
    <property type="match status" value="1"/>
</dbReference>
<dbReference type="GO" id="GO:0000156">
    <property type="term" value="F:phosphorelay response regulator activity"/>
    <property type="evidence" value="ECO:0007669"/>
    <property type="project" value="TreeGrafter"/>
</dbReference>
<dbReference type="SUPFAM" id="SSF46894">
    <property type="entry name" value="C-terminal effector domain of the bipartite response regulators"/>
    <property type="match status" value="1"/>
</dbReference>
<evidence type="ECO:0000256" key="5">
    <source>
        <dbReference type="PROSITE-ProRule" id="PRU01091"/>
    </source>
</evidence>